<evidence type="ECO:0000313" key="4">
    <source>
        <dbReference type="EMBL" id="CAL4800962.1"/>
    </source>
</evidence>
<feature type="region of interest" description="Disordered" evidence="1">
    <location>
        <begin position="51"/>
        <end position="143"/>
    </location>
</feature>
<evidence type="ECO:0000313" key="3">
    <source>
        <dbReference type="EMBL" id="CAL1167025.1"/>
    </source>
</evidence>
<keyword evidence="5" id="KW-1185">Reference proteome</keyword>
<dbReference type="SUPFAM" id="SSF52540">
    <property type="entry name" value="P-loop containing nucleoside triphosphate hydrolases"/>
    <property type="match status" value="2"/>
</dbReference>
<evidence type="ECO:0000313" key="2">
    <source>
        <dbReference type="EMBL" id="CAI4013650.1"/>
    </source>
</evidence>
<dbReference type="OrthoDB" id="421356at2759"/>
<feature type="region of interest" description="Disordered" evidence="1">
    <location>
        <begin position="664"/>
        <end position="704"/>
    </location>
</feature>
<dbReference type="InterPro" id="IPR051055">
    <property type="entry name" value="PIF1_helicase"/>
</dbReference>
<feature type="compositionally biased region" description="Low complexity" evidence="1">
    <location>
        <begin position="54"/>
        <end position="102"/>
    </location>
</feature>
<sequence length="1754" mass="198099">MAPKGKGGIGNKSAQDYVAELRLRLGTEQEVRAQLKKDGYKAGRISQLLKATRPAEGQAGPAAAAALPKRMARPAAAEPAVAARKKPASAAPALAPEVEPVANDAAGEEEVSSDEDLPAEAAADGELTDVELESDNSDEELDVHRFDTEVPAEGERHCGRAELDHLDSQLDSPTDKEEVQQPMPEEEPEVVASVPAADSSDEEMDADAQGEELEAVPKRWRVDPEPAPNAAAVPAPVRRRLVGKQPPRGAWLQVPAAPKPIHVLKRPGMLKRPAGRQPRKKHELCHGYQGQACKFNPQDPGQPARTQPARGIRHCVFCNAARMREANAVTRANRITAALRKFASQNRGVYEAALARVRLFLGVDAAKKYRNKVEPKQKEREDAPTWQACFAHRQHVGAALKPKQREEYEALARRDQRVARRKFFFPEKMMARAGEAAEAAEKAAVVEACGAVGHLADNDTDLPLPSDAKGRFVEAWCKQGSWGMCEKCHSMCPRPLEPVDLRRVRKATVTANACTACKHGEYVPQPEHVPEPLRNLKPRVIEALRPLEIDTGAVARAPNGYREHNCMIAFAWKAKDVVTQIEALPKRKDRRAAKAALEYLLAASDSSYEHFFGEHMDFLEKHGRNANEKKRRRPLRFIEQEGLECALWPHLYWHRNLCETVARASHDARRNRKRAAPGRRVADTSSEEGEAGAPGEDEEADEDNLEQDAGVKILEAEQGRIKRLFMRKVLSPVIGYGADYDLLHFVYDLSMWTTIGTKKNLAARTGVALRHLLKNSPWTPQYWRVRHHAVIDLQRQCGNANLFRTRAPYERSFPYHTWVMHEQSVLGRPRLHLAGAETLHMAHVLLQLDQGYICSARYNSTKPWQNWKGHVLGPEDEESKIRTYVAHVTRLEFQDGKRKQASQRYHGRGTTHSHSLDFLRDVGAIGLDKKLQATIPPKETEPFLHGLVLDSQQDYKDSKMPLREEPSAWDPETNTVGLQHREDDKAANVRAYLKPTMEITKCHEDVQQGGGSNSRNGATIRYVATYNMKFSSSMDREWLSGEGSDYSTAVGVLRRNRVMEPEMWLTLGQERFPQVQFKGTLVDIMAPSFEAVDNKPKFLQIYEACEWRREDMNLLEFLRKSNKDGDIVKYIREAHKVLVMEEVRLLTEEDDRSFAKHRKQLLSAWSRHVKFHKRRKEVWLPLTDFLEEKEGLLGLTQLEHFANEYQTRGEKMIAATTNSMLNDKYYAQWLVLNKPFRRLEDFQEQAPEIMEKVNVKYRNFALCLHHAPKFWTNEAAIQEMMELEAHNKAFVETILCKAKAHCHIVQRYLNGELQPEEEVESSVDSAASAVRADGKVEKKKLTRSQKRLAKAMTKNMETAMAANQAESDEALEACQAKAMDNKILFASGPPGTGKTHVIHEQIRRQLASEIRSVHPDVDVDTCHSAFLLHKSLQEAAALLTQYELVIIDEVSMLTAEHFEHILAMWKYADQLPCLVLLGDFWQLPVVDPTASRCDESQAWQGHVQTIPFREQVRCKDPKLQKKLNILRTAQPSMKQLKKLLRDHRAWKSNEPTAYDILDLFRKQPETTVVTCSRKACAKANLLAVEAFFEHRHKQPLGEGLFDYEANLENFDENNKLKSGRLLGAPTHIYQDMRVFLTKNLDKEHDFVNGMAATVKAYDPRSKCLEVETRTGHRLAVHMVCSELDDGRKVSCFPLRLGYACTIPKVQGMTLPHVTAWLDSAGCRAAAYVALSRVATDADYMIAGKVCPRHFMPAQ</sequence>
<dbReference type="InterPro" id="IPR027417">
    <property type="entry name" value="P-loop_NTPase"/>
</dbReference>
<keyword evidence="4" id="KW-0378">Hydrolase</keyword>
<feature type="compositionally biased region" description="Basic and acidic residues" evidence="1">
    <location>
        <begin position="164"/>
        <end position="179"/>
    </location>
</feature>
<protein>
    <submittedName>
        <fullName evidence="4">ATP-dependent DNA helicase PIF6 (DNA repair an d recombination helicase PIF6)</fullName>
    </submittedName>
</protein>
<evidence type="ECO:0000313" key="5">
    <source>
        <dbReference type="Proteomes" id="UP001152797"/>
    </source>
</evidence>
<feature type="compositionally biased region" description="Acidic residues" evidence="1">
    <location>
        <begin position="199"/>
        <end position="211"/>
    </location>
</feature>
<dbReference type="CDD" id="cd18809">
    <property type="entry name" value="SF1_C_RecD"/>
    <property type="match status" value="1"/>
</dbReference>
<organism evidence="2">
    <name type="scientific">Cladocopium goreaui</name>
    <dbReference type="NCBI Taxonomy" id="2562237"/>
    <lineage>
        <taxon>Eukaryota</taxon>
        <taxon>Sar</taxon>
        <taxon>Alveolata</taxon>
        <taxon>Dinophyceae</taxon>
        <taxon>Suessiales</taxon>
        <taxon>Symbiodiniaceae</taxon>
        <taxon>Cladocopium</taxon>
    </lineage>
</organism>
<feature type="compositionally biased region" description="Acidic residues" evidence="1">
    <location>
        <begin position="685"/>
        <end position="704"/>
    </location>
</feature>
<keyword evidence="4" id="KW-0547">Nucleotide-binding</keyword>
<evidence type="ECO:0000256" key="1">
    <source>
        <dbReference type="SAM" id="MobiDB-lite"/>
    </source>
</evidence>
<feature type="compositionally biased region" description="Acidic residues" evidence="1">
    <location>
        <begin position="126"/>
        <end position="141"/>
    </location>
</feature>
<keyword evidence="4" id="KW-0347">Helicase</keyword>
<name>A0A9P1DQ50_9DINO</name>
<dbReference type="PANTHER" id="PTHR47642:SF5">
    <property type="entry name" value="ATP-DEPENDENT DNA HELICASE"/>
    <property type="match status" value="1"/>
</dbReference>
<keyword evidence="4" id="KW-0067">ATP-binding</keyword>
<comment type="caution">
    <text evidence="2">The sequence shown here is derived from an EMBL/GenBank/DDBJ whole genome shotgun (WGS) entry which is preliminary data.</text>
</comment>
<gene>
    <name evidence="2" type="ORF">C1SCF055_LOCUS38607</name>
</gene>
<dbReference type="Pfam" id="PF13604">
    <property type="entry name" value="AAA_30"/>
    <property type="match status" value="1"/>
</dbReference>
<dbReference type="Proteomes" id="UP001152797">
    <property type="component" value="Unassembled WGS sequence"/>
</dbReference>
<feature type="region of interest" description="Disordered" evidence="1">
    <location>
        <begin position="164"/>
        <end position="211"/>
    </location>
</feature>
<dbReference type="EMBL" id="CAMXCT010005968">
    <property type="protein sequence ID" value="CAI4013650.1"/>
    <property type="molecule type" value="Genomic_DNA"/>
</dbReference>
<dbReference type="EMBL" id="CAMXCT020005968">
    <property type="protein sequence ID" value="CAL1167025.1"/>
    <property type="molecule type" value="Genomic_DNA"/>
</dbReference>
<dbReference type="EMBL" id="CAMXCT030005968">
    <property type="protein sequence ID" value="CAL4800962.1"/>
    <property type="molecule type" value="Genomic_DNA"/>
</dbReference>
<accession>A0A9P1DQ50</accession>
<proteinExistence type="predicted"/>
<reference evidence="3" key="2">
    <citation type="submission" date="2024-04" db="EMBL/GenBank/DDBJ databases">
        <authorList>
            <person name="Chen Y."/>
            <person name="Shah S."/>
            <person name="Dougan E. K."/>
            <person name="Thang M."/>
            <person name="Chan C."/>
        </authorList>
    </citation>
    <scope>NUCLEOTIDE SEQUENCE [LARGE SCALE GENOMIC DNA]</scope>
</reference>
<dbReference type="Gene3D" id="3.40.50.300">
    <property type="entry name" value="P-loop containing nucleotide triphosphate hydrolases"/>
    <property type="match status" value="1"/>
</dbReference>
<reference evidence="2" key="1">
    <citation type="submission" date="2022-10" db="EMBL/GenBank/DDBJ databases">
        <authorList>
            <person name="Chen Y."/>
            <person name="Dougan E. K."/>
            <person name="Chan C."/>
            <person name="Rhodes N."/>
            <person name="Thang M."/>
        </authorList>
    </citation>
    <scope>NUCLEOTIDE SEQUENCE</scope>
</reference>
<dbReference type="GO" id="GO:0004386">
    <property type="term" value="F:helicase activity"/>
    <property type="evidence" value="ECO:0007669"/>
    <property type="project" value="UniProtKB-KW"/>
</dbReference>
<feature type="compositionally biased region" description="Acidic residues" evidence="1">
    <location>
        <begin position="106"/>
        <end position="118"/>
    </location>
</feature>
<dbReference type="PANTHER" id="PTHR47642">
    <property type="entry name" value="ATP-DEPENDENT DNA HELICASE"/>
    <property type="match status" value="1"/>
</dbReference>